<evidence type="ECO:0000313" key="2">
    <source>
        <dbReference type="Proteomes" id="UP000017836"/>
    </source>
</evidence>
<reference evidence="2" key="1">
    <citation type="journal article" date="2013" name="Science">
        <title>The Amborella genome and the evolution of flowering plants.</title>
        <authorList>
            <consortium name="Amborella Genome Project"/>
        </authorList>
    </citation>
    <scope>NUCLEOTIDE SEQUENCE [LARGE SCALE GENOMIC DNA]</scope>
</reference>
<dbReference type="STRING" id="13333.U5CVK8"/>
<dbReference type="Gramene" id="ERN10862">
    <property type="protein sequence ID" value="ERN10862"/>
    <property type="gene ID" value="AMTR_s03759p00007350"/>
</dbReference>
<gene>
    <name evidence="1" type="ORF">AMTR_s03759p00007350</name>
</gene>
<dbReference type="HOGENOM" id="CLU_2729682_0_0_1"/>
<accession>U5CVK8</accession>
<sequence length="72" mass="8014">RMRKSLIMWKVVRRDRSTGARSIPNGRLAGMGRCSLQLNCIKKGGGSAKSGCLKREYKPAKAILKNRGHDIM</sequence>
<dbReference type="AlphaFoldDB" id="U5CVK8"/>
<evidence type="ECO:0000313" key="1">
    <source>
        <dbReference type="EMBL" id="ERN10862.1"/>
    </source>
</evidence>
<protein>
    <submittedName>
        <fullName evidence="1">Uncharacterized protein</fullName>
    </submittedName>
</protein>
<dbReference type="Proteomes" id="UP000017836">
    <property type="component" value="Unassembled WGS sequence"/>
</dbReference>
<proteinExistence type="predicted"/>
<keyword evidence="2" id="KW-1185">Reference proteome</keyword>
<name>U5CVK8_AMBTC</name>
<feature type="non-terminal residue" evidence="1">
    <location>
        <position position="72"/>
    </location>
</feature>
<dbReference type="EMBL" id="KI392785">
    <property type="protein sequence ID" value="ERN10862.1"/>
    <property type="molecule type" value="Genomic_DNA"/>
</dbReference>
<feature type="non-terminal residue" evidence="1">
    <location>
        <position position="1"/>
    </location>
</feature>
<organism evidence="1 2">
    <name type="scientific">Amborella trichopoda</name>
    <dbReference type="NCBI Taxonomy" id="13333"/>
    <lineage>
        <taxon>Eukaryota</taxon>
        <taxon>Viridiplantae</taxon>
        <taxon>Streptophyta</taxon>
        <taxon>Embryophyta</taxon>
        <taxon>Tracheophyta</taxon>
        <taxon>Spermatophyta</taxon>
        <taxon>Magnoliopsida</taxon>
        <taxon>Amborellales</taxon>
        <taxon>Amborellaceae</taxon>
        <taxon>Amborella</taxon>
    </lineage>
</organism>